<feature type="region of interest" description="Disordered" evidence="1">
    <location>
        <begin position="49"/>
        <end position="79"/>
    </location>
</feature>
<name>A0A438AIP8_9RHOB</name>
<evidence type="ECO:0000313" key="2">
    <source>
        <dbReference type="EMBL" id="RVV98534.1"/>
    </source>
</evidence>
<dbReference type="Proteomes" id="UP000285908">
    <property type="component" value="Unassembled WGS sequence"/>
</dbReference>
<sequence>MPINPTHPMHARRLSRNVGLGLVLAFFVALVFALTVVKVQRLGPIESPEQALQSAAPAGAGPAETTVSPDVMPAEDATR</sequence>
<comment type="caution">
    <text evidence="2">The sequence shown here is derived from an EMBL/GenBank/DDBJ whole genome shotgun (WGS) entry which is preliminary data.</text>
</comment>
<dbReference type="AlphaFoldDB" id="A0A438AIP8"/>
<accession>A0A438AIP8</accession>
<dbReference type="RefSeq" id="WP_127905766.1">
    <property type="nucleotide sequence ID" value="NZ_RQXX01000002.1"/>
</dbReference>
<proteinExistence type="predicted"/>
<keyword evidence="3" id="KW-1185">Reference proteome</keyword>
<evidence type="ECO:0000256" key="1">
    <source>
        <dbReference type="SAM" id="MobiDB-lite"/>
    </source>
</evidence>
<reference evidence="2 3" key="1">
    <citation type="submission" date="2018-11" db="EMBL/GenBank/DDBJ databases">
        <title>Mesobaculum littorinae gen. nov., sp. nov., isolated from Littorina scabra that represents a novel genus of the order Rhodobacteraceae.</title>
        <authorList>
            <person name="Li F."/>
        </authorList>
    </citation>
    <scope>NUCLEOTIDE SEQUENCE [LARGE SCALE GENOMIC DNA]</scope>
    <source>
        <strain evidence="2 3">M0103</strain>
    </source>
</reference>
<evidence type="ECO:0000313" key="3">
    <source>
        <dbReference type="Proteomes" id="UP000285908"/>
    </source>
</evidence>
<organism evidence="2 3">
    <name type="scientific">Mesobaculum littorinae</name>
    <dbReference type="NCBI Taxonomy" id="2486419"/>
    <lineage>
        <taxon>Bacteria</taxon>
        <taxon>Pseudomonadati</taxon>
        <taxon>Pseudomonadota</taxon>
        <taxon>Alphaproteobacteria</taxon>
        <taxon>Rhodobacterales</taxon>
        <taxon>Roseobacteraceae</taxon>
        <taxon>Mesobaculum</taxon>
    </lineage>
</organism>
<gene>
    <name evidence="2" type="ORF">EKE94_06355</name>
</gene>
<protein>
    <submittedName>
        <fullName evidence="2">Uncharacterized protein</fullName>
    </submittedName>
</protein>
<dbReference type="EMBL" id="RQXX01000002">
    <property type="protein sequence ID" value="RVV98534.1"/>
    <property type="molecule type" value="Genomic_DNA"/>
</dbReference>